<gene>
    <name evidence="2" type="ORF">B0T15DRAFT_259805</name>
</gene>
<comment type="caution">
    <text evidence="2">The sequence shown here is derived from an EMBL/GenBank/DDBJ whole genome shotgun (WGS) entry which is preliminary data.</text>
</comment>
<proteinExistence type="predicted"/>
<organism evidence="2 3">
    <name type="scientific">Chaetomium strumarium</name>
    <dbReference type="NCBI Taxonomy" id="1170767"/>
    <lineage>
        <taxon>Eukaryota</taxon>
        <taxon>Fungi</taxon>
        <taxon>Dikarya</taxon>
        <taxon>Ascomycota</taxon>
        <taxon>Pezizomycotina</taxon>
        <taxon>Sordariomycetes</taxon>
        <taxon>Sordariomycetidae</taxon>
        <taxon>Sordariales</taxon>
        <taxon>Chaetomiaceae</taxon>
        <taxon>Chaetomium</taxon>
    </lineage>
</organism>
<sequence length="122" mass="13225">MSCGGPFFSGSFLSRQWHDWQSYEGPVSRSLVPAPPATPAPPGNRIRRGVLRPSTFLASRFLASPFGSEGGKWRVGEAREAGSSLLTDSEVESALLRARSYITLVPQHTSSTEMASLHAKCF</sequence>
<dbReference type="RefSeq" id="XP_062718737.1">
    <property type="nucleotide sequence ID" value="XM_062863311.1"/>
</dbReference>
<reference evidence="2" key="1">
    <citation type="journal article" date="2023" name="Mol. Phylogenet. Evol.">
        <title>Genome-scale phylogeny and comparative genomics of the fungal order Sordariales.</title>
        <authorList>
            <person name="Hensen N."/>
            <person name="Bonometti L."/>
            <person name="Westerberg I."/>
            <person name="Brannstrom I.O."/>
            <person name="Guillou S."/>
            <person name="Cros-Aarteil S."/>
            <person name="Calhoun S."/>
            <person name="Haridas S."/>
            <person name="Kuo A."/>
            <person name="Mondo S."/>
            <person name="Pangilinan J."/>
            <person name="Riley R."/>
            <person name="LaButti K."/>
            <person name="Andreopoulos B."/>
            <person name="Lipzen A."/>
            <person name="Chen C."/>
            <person name="Yan M."/>
            <person name="Daum C."/>
            <person name="Ng V."/>
            <person name="Clum A."/>
            <person name="Steindorff A."/>
            <person name="Ohm R.A."/>
            <person name="Martin F."/>
            <person name="Silar P."/>
            <person name="Natvig D.O."/>
            <person name="Lalanne C."/>
            <person name="Gautier V."/>
            <person name="Ament-Velasquez S.L."/>
            <person name="Kruys A."/>
            <person name="Hutchinson M.I."/>
            <person name="Powell A.J."/>
            <person name="Barry K."/>
            <person name="Miller A.N."/>
            <person name="Grigoriev I.V."/>
            <person name="Debuchy R."/>
            <person name="Gladieux P."/>
            <person name="Hiltunen Thoren M."/>
            <person name="Johannesson H."/>
        </authorList>
    </citation>
    <scope>NUCLEOTIDE SEQUENCE</scope>
    <source>
        <strain evidence="2">CBS 333.67</strain>
    </source>
</reference>
<evidence type="ECO:0000313" key="3">
    <source>
        <dbReference type="Proteomes" id="UP001273166"/>
    </source>
</evidence>
<name>A0AAJ0LZ10_9PEZI</name>
<feature type="compositionally biased region" description="Pro residues" evidence="1">
    <location>
        <begin position="33"/>
        <end position="42"/>
    </location>
</feature>
<accession>A0AAJ0LZ10</accession>
<dbReference type="Proteomes" id="UP001273166">
    <property type="component" value="Unassembled WGS sequence"/>
</dbReference>
<evidence type="ECO:0000313" key="2">
    <source>
        <dbReference type="EMBL" id="KAK3302957.1"/>
    </source>
</evidence>
<dbReference type="AlphaFoldDB" id="A0AAJ0LZ10"/>
<feature type="region of interest" description="Disordered" evidence="1">
    <location>
        <begin position="27"/>
        <end position="48"/>
    </location>
</feature>
<keyword evidence="3" id="KW-1185">Reference proteome</keyword>
<dbReference type="EMBL" id="JAUDZG010000006">
    <property type="protein sequence ID" value="KAK3302957.1"/>
    <property type="molecule type" value="Genomic_DNA"/>
</dbReference>
<dbReference type="GeneID" id="87882140"/>
<protein>
    <submittedName>
        <fullName evidence="2">Uncharacterized protein</fullName>
    </submittedName>
</protein>
<evidence type="ECO:0000256" key="1">
    <source>
        <dbReference type="SAM" id="MobiDB-lite"/>
    </source>
</evidence>
<reference evidence="2" key="2">
    <citation type="submission" date="2023-06" db="EMBL/GenBank/DDBJ databases">
        <authorList>
            <consortium name="Lawrence Berkeley National Laboratory"/>
            <person name="Mondo S.J."/>
            <person name="Hensen N."/>
            <person name="Bonometti L."/>
            <person name="Westerberg I."/>
            <person name="Brannstrom I.O."/>
            <person name="Guillou S."/>
            <person name="Cros-Aarteil S."/>
            <person name="Calhoun S."/>
            <person name="Haridas S."/>
            <person name="Kuo A."/>
            <person name="Pangilinan J."/>
            <person name="Riley R."/>
            <person name="Labutti K."/>
            <person name="Andreopoulos B."/>
            <person name="Lipzen A."/>
            <person name="Chen C."/>
            <person name="Yanf M."/>
            <person name="Daum C."/>
            <person name="Ng V."/>
            <person name="Clum A."/>
            <person name="Steindorff A."/>
            <person name="Ohm R."/>
            <person name="Martin F."/>
            <person name="Silar P."/>
            <person name="Natvig D."/>
            <person name="Lalanne C."/>
            <person name="Gautier V."/>
            <person name="Ament-Velasquez S.L."/>
            <person name="Kruys A."/>
            <person name="Hutchinson M.I."/>
            <person name="Powell A.J."/>
            <person name="Barry K."/>
            <person name="Miller A.N."/>
            <person name="Grigoriev I.V."/>
            <person name="Debuchy R."/>
            <person name="Gladieux P."/>
            <person name="Thoren M.H."/>
            <person name="Johannesson H."/>
        </authorList>
    </citation>
    <scope>NUCLEOTIDE SEQUENCE</scope>
    <source>
        <strain evidence="2">CBS 333.67</strain>
    </source>
</reference>